<proteinExistence type="predicted"/>
<dbReference type="Ensembl" id="ENSGACT00000012462.1">
    <property type="protein sequence ID" value="ENSGACP00000012438.1"/>
    <property type="gene ID" value="ENSGACG00000009418.1"/>
</dbReference>
<feature type="region of interest" description="Disordered" evidence="1">
    <location>
        <begin position="37"/>
        <end position="158"/>
    </location>
</feature>
<feature type="compositionally biased region" description="Low complexity" evidence="1">
    <location>
        <begin position="77"/>
        <end position="87"/>
    </location>
</feature>
<gene>
    <name evidence="2" type="primary">RLIG1</name>
</gene>
<organism evidence="2">
    <name type="scientific">Gasterosteus aculeatus</name>
    <name type="common">Three-spined stickleback</name>
    <dbReference type="NCBI Taxonomy" id="69293"/>
    <lineage>
        <taxon>Eukaryota</taxon>
        <taxon>Metazoa</taxon>
        <taxon>Chordata</taxon>
        <taxon>Craniata</taxon>
        <taxon>Vertebrata</taxon>
        <taxon>Euteleostomi</taxon>
        <taxon>Actinopterygii</taxon>
        <taxon>Neopterygii</taxon>
        <taxon>Teleostei</taxon>
        <taxon>Neoteleostei</taxon>
        <taxon>Acanthomorphata</taxon>
        <taxon>Eupercaria</taxon>
        <taxon>Perciformes</taxon>
        <taxon>Cottioidei</taxon>
        <taxon>Gasterosteales</taxon>
        <taxon>Gasterosteidae</taxon>
        <taxon>Gasterosteus</taxon>
    </lineage>
</organism>
<name>G3P4B5_GASAC</name>
<feature type="compositionally biased region" description="Pro residues" evidence="1">
    <location>
        <begin position="57"/>
        <end position="66"/>
    </location>
</feature>
<accession>G3P4B5</accession>
<protein>
    <submittedName>
        <fullName evidence="2">Chromosome 12 open reading frame 29</fullName>
    </submittedName>
</protein>
<feature type="compositionally biased region" description="Basic residues" evidence="1">
    <location>
        <begin position="67"/>
        <end position="76"/>
    </location>
</feature>
<dbReference type="Bgee" id="ENSGACG00000009418">
    <property type="expression patterns" value="Expressed in heart and 10 other cell types or tissues"/>
</dbReference>
<sequence length="158" mass="17054">MNTDTFQVKAIKPQFNERRWPLNSQIAFTASRSLQNTLGSGGEGQQTVLLARLRAGPRPPGGPRPPAQRRRRRRAGSRAAPVGRPPGTDSGAHWNQRQWKPVWSGEQEDACPPSGVPRGPTDQRPPPGGLPAAVLLVPGESRGPSGGHRLALPRRHAL</sequence>
<evidence type="ECO:0000313" key="2">
    <source>
        <dbReference type="Ensembl" id="ENSGACP00000012438.1"/>
    </source>
</evidence>
<dbReference type="AlphaFoldDB" id="G3P4B5"/>
<evidence type="ECO:0000256" key="1">
    <source>
        <dbReference type="SAM" id="MobiDB-lite"/>
    </source>
</evidence>
<feature type="compositionally biased region" description="Low complexity" evidence="1">
    <location>
        <begin position="130"/>
        <end position="139"/>
    </location>
</feature>
<reference evidence="2" key="2">
    <citation type="submission" date="2024-04" db="UniProtKB">
        <authorList>
            <consortium name="Ensembl"/>
        </authorList>
    </citation>
    <scope>IDENTIFICATION</scope>
</reference>
<reference evidence="2" key="1">
    <citation type="submission" date="2006-01" db="EMBL/GenBank/DDBJ databases">
        <authorList>
            <person name="Lindblad-Toh K."/>
            <person name="Mauceli E."/>
            <person name="Grabherr M."/>
            <person name="Chang J.L."/>
            <person name="Lander E.S."/>
        </authorList>
    </citation>
    <scope>NUCLEOTIDE SEQUENCE [LARGE SCALE GENOMIC DNA]</scope>
</reference>